<dbReference type="STRING" id="350058.Mvan_1720"/>
<dbReference type="KEGG" id="mva:Mvan_1720"/>
<dbReference type="eggNOG" id="COG3391">
    <property type="taxonomic scope" value="Bacteria"/>
</dbReference>
<feature type="compositionally biased region" description="Basic and acidic residues" evidence="3">
    <location>
        <begin position="117"/>
        <end position="139"/>
    </location>
</feature>
<dbReference type="PROSITE" id="PS51125">
    <property type="entry name" value="NHL"/>
    <property type="match status" value="1"/>
</dbReference>
<feature type="region of interest" description="Disordered" evidence="3">
    <location>
        <begin position="49"/>
        <end position="220"/>
    </location>
</feature>
<protein>
    <submittedName>
        <fullName evidence="5">40-residue YVTN family beta-propeller repeat protein</fullName>
    </submittedName>
</protein>
<evidence type="ECO:0000313" key="6">
    <source>
        <dbReference type="Proteomes" id="UP000009159"/>
    </source>
</evidence>
<proteinExistence type="predicted"/>
<dbReference type="Gene3D" id="2.130.10.10">
    <property type="entry name" value="YVTN repeat-like/Quinoprotein amine dehydrogenase"/>
    <property type="match status" value="2"/>
</dbReference>
<evidence type="ECO:0000313" key="5">
    <source>
        <dbReference type="EMBL" id="ABM12543.1"/>
    </source>
</evidence>
<gene>
    <name evidence="5" type="ordered locus">Mvan_1720</name>
</gene>
<dbReference type="SUPFAM" id="SSF75011">
    <property type="entry name" value="3-carboxy-cis,cis-mucoante lactonizing enzyme"/>
    <property type="match status" value="1"/>
</dbReference>
<keyword evidence="4" id="KW-1133">Transmembrane helix</keyword>
<keyword evidence="4" id="KW-0812">Transmembrane</keyword>
<dbReference type="Proteomes" id="UP000009159">
    <property type="component" value="Chromosome"/>
</dbReference>
<dbReference type="SUPFAM" id="SSF51004">
    <property type="entry name" value="C-terminal (heme d1) domain of cytochrome cd1-nitrite reductase"/>
    <property type="match status" value="1"/>
</dbReference>
<dbReference type="InterPro" id="IPR011045">
    <property type="entry name" value="N2O_reductase_N"/>
</dbReference>
<organism evidence="5 6">
    <name type="scientific">Mycolicibacterium vanbaalenii (strain DSM 7251 / JCM 13017 / BCRC 16820 / KCTC 9966 / NRRL B-24157 / PYR-1)</name>
    <name type="common">Mycobacterium vanbaalenii</name>
    <dbReference type="NCBI Taxonomy" id="350058"/>
    <lineage>
        <taxon>Bacteria</taxon>
        <taxon>Bacillati</taxon>
        <taxon>Actinomycetota</taxon>
        <taxon>Actinomycetes</taxon>
        <taxon>Mycobacteriales</taxon>
        <taxon>Mycobacteriaceae</taxon>
        <taxon>Mycolicibacterium</taxon>
    </lineage>
</organism>
<dbReference type="PANTHER" id="PTHR47197">
    <property type="entry name" value="PROTEIN NIRF"/>
    <property type="match status" value="1"/>
</dbReference>
<reference evidence="5" key="1">
    <citation type="submission" date="2006-12" db="EMBL/GenBank/DDBJ databases">
        <title>Complete sequence of Mycobacterium vanbaalenii PYR-1.</title>
        <authorList>
            <consortium name="US DOE Joint Genome Institute"/>
            <person name="Copeland A."/>
            <person name="Lucas S."/>
            <person name="Lapidus A."/>
            <person name="Barry K."/>
            <person name="Detter J.C."/>
            <person name="Glavina del Rio T."/>
            <person name="Hammon N."/>
            <person name="Israni S."/>
            <person name="Dalin E."/>
            <person name="Tice H."/>
            <person name="Pitluck S."/>
            <person name="Singan V."/>
            <person name="Schmutz J."/>
            <person name="Larimer F."/>
            <person name="Land M."/>
            <person name="Hauser L."/>
            <person name="Kyrpides N."/>
            <person name="Anderson I.J."/>
            <person name="Miller C."/>
            <person name="Richardson P."/>
        </authorList>
    </citation>
    <scope>NUCLEOTIDE SEQUENCE [LARGE SCALE GENOMIC DNA]</scope>
    <source>
        <strain evidence="5">PYR-1</strain>
    </source>
</reference>
<dbReference type="SUPFAM" id="SSF53474">
    <property type="entry name" value="alpha/beta-Hydrolases"/>
    <property type="match status" value="1"/>
</dbReference>
<dbReference type="InterPro" id="IPR011048">
    <property type="entry name" value="Haem_d1_sf"/>
</dbReference>
<dbReference type="HOGENOM" id="CLU_234806_0_0_11"/>
<feature type="compositionally biased region" description="Acidic residues" evidence="3">
    <location>
        <begin position="100"/>
        <end position="113"/>
    </location>
</feature>
<dbReference type="SUPFAM" id="SSF50974">
    <property type="entry name" value="Nitrous oxide reductase, N-terminal domain"/>
    <property type="match status" value="1"/>
</dbReference>
<dbReference type="Gene3D" id="2.120.10.30">
    <property type="entry name" value="TolB, C-terminal domain"/>
    <property type="match status" value="1"/>
</dbReference>
<accession>A1T5U3</accession>
<dbReference type="NCBIfam" id="NF012211">
    <property type="entry name" value="tand_rpt_95"/>
    <property type="match status" value="1"/>
</dbReference>
<dbReference type="InterPro" id="IPR051200">
    <property type="entry name" value="Host-pathogen_enzymatic-act"/>
</dbReference>
<keyword evidence="6" id="KW-1185">Reference proteome</keyword>
<feature type="compositionally biased region" description="Low complexity" evidence="3">
    <location>
        <begin position="49"/>
        <end position="82"/>
    </location>
</feature>
<dbReference type="InterPro" id="IPR013783">
    <property type="entry name" value="Ig-like_fold"/>
</dbReference>
<dbReference type="eggNOG" id="COG4932">
    <property type="taxonomic scope" value="Bacteria"/>
</dbReference>
<evidence type="ECO:0000256" key="2">
    <source>
        <dbReference type="PROSITE-ProRule" id="PRU00504"/>
    </source>
</evidence>
<evidence type="ECO:0000256" key="1">
    <source>
        <dbReference type="ARBA" id="ARBA00022737"/>
    </source>
</evidence>
<dbReference type="InterPro" id="IPR011042">
    <property type="entry name" value="6-blade_b-propeller_TolB-like"/>
</dbReference>
<dbReference type="GO" id="GO:0005975">
    <property type="term" value="P:carbohydrate metabolic process"/>
    <property type="evidence" value="ECO:0007669"/>
    <property type="project" value="UniProtKB-ARBA"/>
</dbReference>
<dbReference type="Pfam" id="PF17963">
    <property type="entry name" value="Big_9"/>
    <property type="match status" value="5"/>
</dbReference>
<dbReference type="InterPro" id="IPR001258">
    <property type="entry name" value="NHL_repeat"/>
</dbReference>
<dbReference type="EMBL" id="CP000511">
    <property type="protein sequence ID" value="ABM12543.1"/>
    <property type="molecule type" value="Genomic_DNA"/>
</dbReference>
<feature type="compositionally biased region" description="Low complexity" evidence="3">
    <location>
        <begin position="1"/>
        <end position="13"/>
    </location>
</feature>
<feature type="region of interest" description="Disordered" evidence="3">
    <location>
        <begin position="1"/>
        <end position="21"/>
    </location>
</feature>
<sequence>MGSRSAAHGGRSWRSGRHRKQRRIEPYAWLGAGAVTLGIGAAALSGAGIAAADDPSTDSTSTSSSTEDNTSSDPRTPSSTRSTDAEEPSNDKNIEPPGNDSDDEADHEVDTTTETDAAARDGADGVDEEPRRNKGREDGIETYDPSPSVDKQDNDTEANELTAVVDEDDAPRPRGAESQQRPAVGAVSPALTNTQSAPVPLAPHETTTTQLSPETPENATTTRLLDAPTEPFDSPLAWLLLASSRRQIGRVADEDAHSPAADALAVDAENTAPTAALRGQSSPGWFTGRVTGRVAASDVDGDRLSFTGMTTAKGTVTVTPWGTFTYRPSKAARHAAAATTASDAEKFDTFAITVSDGNGGWTEVPVTVAVRPVNSSPSWLRSTKTKPNPVSGEVNGRIIAIDRDGDAFTYTASAPGKGAVVVNLDGTFSYTASDSARAAARNTWYTDTDRFIVVVNDGHGGTRSVSVRVEVAPSNNAPTTGAPNLDAPDPGTGAVRGTVNAVDPDGDRITYRRETIMTAKGVLTIGSTGAFNYTPTTAARHAAATSDPNLAADSVTITARDRFGGVGAIVLTIPIAPTNTSPVGSAAGAGVTDPVTGVVRGTVTATDSDGDDLLFSGTTTTEKGSVVVDSIGTYTYTPTTAARHHVNAEDATDADRRDSFVVTVTDGHGGTAQVLVSVAIAPSSNQAPGGVSYSANPNTDTGVVEGRVTATDPEGDSLTFSGSAETGKGTVAVAPDGSFVYTPTDDARLSAGAPGAPVASKEDSFVVDVSDGHGGTTSISVSVEIVPLIDNESPVAGTPIVGDPTPGTGVVSGTLGFTDPEGSSLAYTVTGPPAKGLVSIDTTGGFTYTPNPEDRPEAGEAPGYDAFTVVATDPQGLAAQVTVDVVVAPLLPPSDGPVVGTPPYDIDSVDEVTGVISGHVTAYTSNGTALTFAVAESPDVASGRVALDSATGRWTFTPTASTLVSAWSSDTPTPVTFTIRVSDGEKSTDITVSATVSPSEQAVINSVEYLGSEPSGVTVGPDGRMYVIDSGANTLSIINPADASMITVTVGKNPTSVASDDLGRLWVTNSGDHTVTVLNAEAEILRTVQVGLVPASVVIRGDLAYIANFGGNSLSVIDAADDYSVRSVDVGTNPIDIAIGSDGRIYVANFGNGTISVLRPDDMDDVLLVDSGGEHPHGILVDDDGTVYVTHPLDDTVTVLNPAPVNRFSLRSLFSADATSGQYTYRSVTVIGAPTKITKDTAGRIYVTNSSGATITVLDPLTLAANEIHTGANPSSVYVDRFGNLYVTNAGQKTVAVIHAQTRNITTYRADVKTSQVTTDDDGNLVMVSTYDGHRSVLSTDTVSTGADALQIANVWGSYGSLVASPDGKWLYAVRNRRVDTTGGLYPNRYDIVAIDTSNNSVRTFAWDAHINGSMVLTMNRDGDRLYAAYYTLDPEVFDGVVAKVAIINVDGSTLQLDGAPVELNLGSTTAFVSDIVVNPAGTKVFVIGDRLAVPGQWDAPEGQWNMYGNLWMVDLENDRAVSRPPIPRPLQAEGGVPDLAISPDGRYAYLVMTPLPGWEGNHYLGIFDTQSFALTTVLLGHFEAPNGVRRLVVSPDGTRIYLSDGQIVGVTGTQHELLEDRIQGIDQERFVDIAINPEGTRLYTTTWDGVLTTIDTSTGLPVGNPTDLGNRAWGMTFGPKGDTLYVRRGVDYVASHRAPQSIADLWENVRDLPNGDNEGIFTQVVRHADGTNRMVVYLGGTNPRNWLVGEQAIGENVVSELGILKDEHLGAITRALAHCRNDATCGDIADVMLVGFSQGGIDGQNFASQWDRLGFGVQLSALVTFGSPITKNPNVPTLHIQDIDDEVVNTELLARLAATVQYVPMPSWLRINFAAATVTAMARGQLYQGAADTDISVLDIFAVHGNRATYQQLASEMDARTGTDFAALGPVRTFFGGTALIPGDPTPL</sequence>
<dbReference type="Gene3D" id="3.40.50.1820">
    <property type="entry name" value="alpha/beta hydrolase"/>
    <property type="match status" value="1"/>
</dbReference>
<dbReference type="RefSeq" id="WP_011778963.1">
    <property type="nucleotide sequence ID" value="NC_008726.1"/>
</dbReference>
<dbReference type="Gene3D" id="2.60.40.10">
    <property type="entry name" value="Immunoglobulins"/>
    <property type="match status" value="1"/>
</dbReference>
<dbReference type="InterPro" id="IPR029058">
    <property type="entry name" value="AB_hydrolase_fold"/>
</dbReference>
<dbReference type="InterPro" id="IPR010221">
    <property type="entry name" value="VCBS_dom"/>
</dbReference>
<evidence type="ECO:0000256" key="3">
    <source>
        <dbReference type="SAM" id="MobiDB-lite"/>
    </source>
</evidence>
<feature type="compositionally biased region" description="Polar residues" evidence="3">
    <location>
        <begin position="205"/>
        <end position="220"/>
    </location>
</feature>
<evidence type="ECO:0000256" key="4">
    <source>
        <dbReference type="SAM" id="Phobius"/>
    </source>
</evidence>
<feature type="repeat" description="NHL" evidence="2">
    <location>
        <begin position="1132"/>
        <end position="1161"/>
    </location>
</feature>
<name>A1T5U3_MYCVP</name>
<keyword evidence="1" id="KW-0677">Repeat</keyword>
<dbReference type="InterPro" id="IPR015943">
    <property type="entry name" value="WD40/YVTN_repeat-like_dom_sf"/>
</dbReference>
<dbReference type="NCBIfam" id="TIGR01965">
    <property type="entry name" value="VCBS_repeat"/>
    <property type="match status" value="5"/>
</dbReference>
<keyword evidence="4" id="KW-0472">Membrane</keyword>
<feature type="transmembrane region" description="Helical" evidence="4">
    <location>
        <begin position="27"/>
        <end position="52"/>
    </location>
</feature>
<dbReference type="PANTHER" id="PTHR47197:SF3">
    <property type="entry name" value="DIHYDRO-HEME D1 DEHYDROGENASE"/>
    <property type="match status" value="1"/>
</dbReference>